<proteinExistence type="predicted"/>
<keyword evidence="1" id="KW-1185">Reference proteome</keyword>
<dbReference type="WBParaSite" id="ACRNAN_scaffold260.g26525.t1">
    <property type="protein sequence ID" value="ACRNAN_scaffold260.g26525.t1"/>
    <property type="gene ID" value="ACRNAN_scaffold260.g26525"/>
</dbReference>
<protein>
    <submittedName>
        <fullName evidence="2">Uncharacterized protein</fullName>
    </submittedName>
</protein>
<dbReference type="Proteomes" id="UP000887540">
    <property type="component" value="Unplaced"/>
</dbReference>
<organism evidence="1 2">
    <name type="scientific">Acrobeloides nanus</name>
    <dbReference type="NCBI Taxonomy" id="290746"/>
    <lineage>
        <taxon>Eukaryota</taxon>
        <taxon>Metazoa</taxon>
        <taxon>Ecdysozoa</taxon>
        <taxon>Nematoda</taxon>
        <taxon>Chromadorea</taxon>
        <taxon>Rhabditida</taxon>
        <taxon>Tylenchina</taxon>
        <taxon>Cephalobomorpha</taxon>
        <taxon>Cephaloboidea</taxon>
        <taxon>Cephalobidae</taxon>
        <taxon>Acrobeloides</taxon>
    </lineage>
</organism>
<sequence length="134" mass="14971">MCLPAGPSTVIRPTQDKRNFNADLTSLNHRSIHQPIIIRESVRAVSPLEQPQYLDQTSMTLKNNPPAASPPLVNDTDAGFWLVAGAGLGPLSKSTRRYLSFAHLGFRLPAKGHEFHHIVNEHNIIDLDERLYLK</sequence>
<accession>A0A914DH87</accession>
<evidence type="ECO:0000313" key="2">
    <source>
        <dbReference type="WBParaSite" id="ACRNAN_scaffold260.g26525.t1"/>
    </source>
</evidence>
<dbReference type="AlphaFoldDB" id="A0A914DH87"/>
<reference evidence="2" key="1">
    <citation type="submission" date="2022-11" db="UniProtKB">
        <authorList>
            <consortium name="WormBaseParasite"/>
        </authorList>
    </citation>
    <scope>IDENTIFICATION</scope>
</reference>
<evidence type="ECO:0000313" key="1">
    <source>
        <dbReference type="Proteomes" id="UP000887540"/>
    </source>
</evidence>
<name>A0A914DH87_9BILA</name>